<dbReference type="OrthoDB" id="3049502at2759"/>
<proteinExistence type="predicted"/>
<dbReference type="Proteomes" id="UP000001194">
    <property type="component" value="Unassembled WGS sequence"/>
</dbReference>
<dbReference type="InParanoid" id="B0DQY8"/>
<dbReference type="GeneID" id="6082082"/>
<dbReference type="AlphaFoldDB" id="B0DQY8"/>
<organism evidence="2">
    <name type="scientific">Laccaria bicolor (strain S238N-H82 / ATCC MYA-4686)</name>
    <name type="common">Bicoloured deceiver</name>
    <name type="synonym">Laccaria laccata var. bicolor</name>
    <dbReference type="NCBI Taxonomy" id="486041"/>
    <lineage>
        <taxon>Eukaryota</taxon>
        <taxon>Fungi</taxon>
        <taxon>Dikarya</taxon>
        <taxon>Basidiomycota</taxon>
        <taxon>Agaricomycotina</taxon>
        <taxon>Agaricomycetes</taxon>
        <taxon>Agaricomycetidae</taxon>
        <taxon>Agaricales</taxon>
        <taxon>Agaricineae</taxon>
        <taxon>Hydnangiaceae</taxon>
        <taxon>Laccaria</taxon>
    </lineage>
</organism>
<accession>B0DQY8</accession>
<reference evidence="1 2" key="1">
    <citation type="journal article" date="2008" name="Nature">
        <title>The genome of Laccaria bicolor provides insights into mycorrhizal symbiosis.</title>
        <authorList>
            <person name="Martin F."/>
            <person name="Aerts A."/>
            <person name="Ahren D."/>
            <person name="Brun A."/>
            <person name="Danchin E.G.J."/>
            <person name="Duchaussoy F."/>
            <person name="Gibon J."/>
            <person name="Kohler A."/>
            <person name="Lindquist E."/>
            <person name="Pereda V."/>
            <person name="Salamov A."/>
            <person name="Shapiro H.J."/>
            <person name="Wuyts J."/>
            <person name="Blaudez D."/>
            <person name="Buee M."/>
            <person name="Brokstein P."/>
            <person name="Canbaeck B."/>
            <person name="Cohen D."/>
            <person name="Courty P.E."/>
            <person name="Coutinho P.M."/>
            <person name="Delaruelle C."/>
            <person name="Detter J.C."/>
            <person name="Deveau A."/>
            <person name="DiFazio S."/>
            <person name="Duplessis S."/>
            <person name="Fraissinet-Tachet L."/>
            <person name="Lucic E."/>
            <person name="Frey-Klett P."/>
            <person name="Fourrey C."/>
            <person name="Feussner I."/>
            <person name="Gay G."/>
            <person name="Grimwood J."/>
            <person name="Hoegger P.J."/>
            <person name="Jain P."/>
            <person name="Kilaru S."/>
            <person name="Labbe J."/>
            <person name="Lin Y.C."/>
            <person name="Legue V."/>
            <person name="Le Tacon F."/>
            <person name="Marmeisse R."/>
            <person name="Melayah D."/>
            <person name="Montanini B."/>
            <person name="Muratet M."/>
            <person name="Nehls U."/>
            <person name="Niculita-Hirzel H."/>
            <person name="Oudot-Le Secq M.P."/>
            <person name="Peter M."/>
            <person name="Quesneville H."/>
            <person name="Rajashekar B."/>
            <person name="Reich M."/>
            <person name="Rouhier N."/>
            <person name="Schmutz J."/>
            <person name="Yin T."/>
            <person name="Chalot M."/>
            <person name="Henrissat B."/>
            <person name="Kuees U."/>
            <person name="Lucas S."/>
            <person name="Van de Peer Y."/>
            <person name="Podila G.K."/>
            <person name="Polle A."/>
            <person name="Pukkila P.J."/>
            <person name="Richardson P.M."/>
            <person name="Rouze P."/>
            <person name="Sanders I.R."/>
            <person name="Stajich J.E."/>
            <person name="Tunlid A."/>
            <person name="Tuskan G."/>
            <person name="Grigoriev I.V."/>
        </authorList>
    </citation>
    <scope>NUCLEOTIDE SEQUENCE [LARGE SCALE GENOMIC DNA]</scope>
    <source>
        <strain evidence="2">S238N-H82 / ATCC MYA-4686</strain>
    </source>
</reference>
<sequence length="211" mass="23154">MAQQPLCPYTTTTDIKLSLAGVFSMQFNSCGLEANYAPAWIATLQGTCAFLNRLSIAMEPFLSVPGGMINRLELESGHKNLEERKITLQKSASNPPLIKGRPLTMTLAWVGIKIIHQCVLLIGKFKWSPPHADADIVGVTAILEILTGDVPDADNDNLGRANTQCATAQYIFSSTLRLWRSLPWQALVHSGNGPLSGERRFLNMSGWRGFL</sequence>
<dbReference type="HOGENOM" id="CLU_1305059_0_0_1"/>
<dbReference type="KEGG" id="lbc:LACBIDRAFT_331897"/>
<dbReference type="EMBL" id="DS547127">
    <property type="protein sequence ID" value="EDR02970.1"/>
    <property type="molecule type" value="Genomic_DNA"/>
</dbReference>
<protein>
    <submittedName>
        <fullName evidence="1">Predicted protein</fullName>
    </submittedName>
</protein>
<keyword evidence="2" id="KW-1185">Reference proteome</keyword>
<name>B0DQY8_LACBS</name>
<gene>
    <name evidence="1" type="ORF">LACBIDRAFT_331897</name>
</gene>
<evidence type="ECO:0000313" key="2">
    <source>
        <dbReference type="Proteomes" id="UP000001194"/>
    </source>
</evidence>
<evidence type="ECO:0000313" key="1">
    <source>
        <dbReference type="EMBL" id="EDR02970.1"/>
    </source>
</evidence>
<dbReference type="RefSeq" id="XP_001886393.1">
    <property type="nucleotide sequence ID" value="XM_001886358.1"/>
</dbReference>